<evidence type="ECO:0000313" key="2">
    <source>
        <dbReference type="EMBL" id="KAF3327087.1"/>
    </source>
</evidence>
<keyword evidence="3" id="KW-1185">Reference proteome</keyword>
<gene>
    <name evidence="2" type="ORF">FCM35_KLT07205</name>
</gene>
<dbReference type="PANTHER" id="PTHR33306:SF7">
    <property type="entry name" value="EXPRESSED PROTEIN"/>
    <property type="match status" value="1"/>
</dbReference>
<evidence type="ECO:0000256" key="1">
    <source>
        <dbReference type="SAM" id="Phobius"/>
    </source>
</evidence>
<proteinExistence type="predicted"/>
<keyword evidence="1" id="KW-1133">Transmembrane helix</keyword>
<dbReference type="OrthoDB" id="1921056at2759"/>
<name>A0A833V743_9POAL</name>
<dbReference type="Proteomes" id="UP000623129">
    <property type="component" value="Unassembled WGS sequence"/>
</dbReference>
<evidence type="ECO:0000313" key="3">
    <source>
        <dbReference type="Proteomes" id="UP000623129"/>
    </source>
</evidence>
<keyword evidence="1" id="KW-0472">Membrane</keyword>
<feature type="transmembrane region" description="Helical" evidence="1">
    <location>
        <begin position="56"/>
        <end position="74"/>
    </location>
</feature>
<keyword evidence="1" id="KW-0812">Transmembrane</keyword>
<comment type="caution">
    <text evidence="2">The sequence shown here is derived from an EMBL/GenBank/DDBJ whole genome shotgun (WGS) entry which is preliminary data.</text>
</comment>
<feature type="transmembrane region" description="Helical" evidence="1">
    <location>
        <begin position="107"/>
        <end position="126"/>
    </location>
</feature>
<feature type="transmembrane region" description="Helical" evidence="1">
    <location>
        <begin position="23"/>
        <end position="44"/>
    </location>
</feature>
<accession>A0A833V743</accession>
<dbReference type="PANTHER" id="PTHR33306">
    <property type="entry name" value="EXPRESSED PROTEIN-RELATED-RELATED"/>
    <property type="match status" value="1"/>
</dbReference>
<dbReference type="AlphaFoldDB" id="A0A833V743"/>
<reference evidence="2" key="1">
    <citation type="submission" date="2020-01" db="EMBL/GenBank/DDBJ databases">
        <title>Genome sequence of Kobresia littledalei, the first chromosome-level genome in the family Cyperaceae.</title>
        <authorList>
            <person name="Qu G."/>
        </authorList>
    </citation>
    <scope>NUCLEOTIDE SEQUENCE</scope>
    <source>
        <strain evidence="2">C.B.Clarke</strain>
        <tissue evidence="2">Leaf</tissue>
    </source>
</reference>
<dbReference type="EMBL" id="SWLB01000017">
    <property type="protein sequence ID" value="KAF3327087.1"/>
    <property type="molecule type" value="Genomic_DNA"/>
</dbReference>
<sequence>MAYNDRRHQTSILDSFTLSPLPYPVILILAMVLCFLAISCFFTFGDFIEAAEEKISLVLLAVPLLLILLIRWLSSIESFHGLVGLYHNNRHLLMNYDQLNEGGSSPWGVAALVVLILIMAFFHSTFQNMWRL</sequence>
<protein>
    <submittedName>
        <fullName evidence="2">Uncharacterized protein</fullName>
    </submittedName>
</protein>
<organism evidence="2 3">
    <name type="scientific">Carex littledalei</name>
    <dbReference type="NCBI Taxonomy" id="544730"/>
    <lineage>
        <taxon>Eukaryota</taxon>
        <taxon>Viridiplantae</taxon>
        <taxon>Streptophyta</taxon>
        <taxon>Embryophyta</taxon>
        <taxon>Tracheophyta</taxon>
        <taxon>Spermatophyta</taxon>
        <taxon>Magnoliopsida</taxon>
        <taxon>Liliopsida</taxon>
        <taxon>Poales</taxon>
        <taxon>Cyperaceae</taxon>
        <taxon>Cyperoideae</taxon>
        <taxon>Cariceae</taxon>
        <taxon>Carex</taxon>
        <taxon>Carex subgen. Euthyceras</taxon>
    </lineage>
</organism>